<dbReference type="Proteomes" id="UP001428290">
    <property type="component" value="Unassembled WGS sequence"/>
</dbReference>
<feature type="transmembrane region" description="Helical" evidence="1">
    <location>
        <begin position="12"/>
        <end position="29"/>
    </location>
</feature>
<sequence length="165" mass="18059">MRATPTFHPRDSLMLLGMYAIGLIPGAILDGLTPAGEHLSWLPLILGSLLGIGIGGGLGWLTRRLIRRSGYRDVVPIMLLIYSMAWTGPALVRYLNKGLDRSPAMAHITTIVAVNRPSKGPNQIVVTDWRDPREQITLVGSGAIGEQVTVRSHRGWLGFAWIEGW</sequence>
<keyword evidence="1" id="KW-0472">Membrane</keyword>
<keyword evidence="1" id="KW-0812">Transmembrane</keyword>
<evidence type="ECO:0000313" key="3">
    <source>
        <dbReference type="Proteomes" id="UP001428290"/>
    </source>
</evidence>
<accession>A0ABP9X6M9</accession>
<keyword evidence="1" id="KW-1133">Transmembrane helix</keyword>
<comment type="caution">
    <text evidence="2">The sequence shown here is derived from an EMBL/GenBank/DDBJ whole genome shotgun (WGS) entry which is preliminary data.</text>
</comment>
<name>A0ABP9X6M9_9CHLR</name>
<keyword evidence="3" id="KW-1185">Reference proteome</keyword>
<gene>
    <name evidence="2" type="ORF">Hgul01_04843</name>
</gene>
<evidence type="ECO:0000313" key="2">
    <source>
        <dbReference type="EMBL" id="GAA5531019.1"/>
    </source>
</evidence>
<proteinExistence type="predicted"/>
<dbReference type="EMBL" id="BAABRU010000029">
    <property type="protein sequence ID" value="GAA5531019.1"/>
    <property type="molecule type" value="Genomic_DNA"/>
</dbReference>
<feature type="transmembrane region" description="Helical" evidence="1">
    <location>
        <begin position="74"/>
        <end position="95"/>
    </location>
</feature>
<protein>
    <submittedName>
        <fullName evidence="2">Uncharacterized protein</fullName>
    </submittedName>
</protein>
<feature type="transmembrane region" description="Helical" evidence="1">
    <location>
        <begin position="41"/>
        <end position="62"/>
    </location>
</feature>
<organism evidence="2 3">
    <name type="scientific">Herpetosiphon gulosus</name>
    <dbReference type="NCBI Taxonomy" id="1973496"/>
    <lineage>
        <taxon>Bacteria</taxon>
        <taxon>Bacillati</taxon>
        <taxon>Chloroflexota</taxon>
        <taxon>Chloroflexia</taxon>
        <taxon>Herpetosiphonales</taxon>
        <taxon>Herpetosiphonaceae</taxon>
        <taxon>Herpetosiphon</taxon>
    </lineage>
</organism>
<evidence type="ECO:0000256" key="1">
    <source>
        <dbReference type="SAM" id="Phobius"/>
    </source>
</evidence>
<reference evidence="2 3" key="1">
    <citation type="submission" date="2024-02" db="EMBL/GenBank/DDBJ databases">
        <title>Herpetosiphon gulosus NBRC 112829.</title>
        <authorList>
            <person name="Ichikawa N."/>
            <person name="Katano-Makiyama Y."/>
            <person name="Hidaka K."/>
        </authorList>
    </citation>
    <scope>NUCLEOTIDE SEQUENCE [LARGE SCALE GENOMIC DNA]</scope>
    <source>
        <strain evidence="2 3">NBRC 112829</strain>
    </source>
</reference>
<dbReference type="RefSeq" id="WP_345724605.1">
    <property type="nucleotide sequence ID" value="NZ_BAABRU010000029.1"/>
</dbReference>